<evidence type="ECO:0000313" key="4">
    <source>
        <dbReference type="Proteomes" id="UP000007305"/>
    </source>
</evidence>
<dbReference type="Gene3D" id="3.40.30.10">
    <property type="entry name" value="Glutaredoxin"/>
    <property type="match status" value="1"/>
</dbReference>
<keyword evidence="4" id="KW-1185">Reference proteome</keyword>
<dbReference type="InParanoid" id="A0A804NSK3"/>
<dbReference type="PANTHER" id="PTHR44548">
    <property type="entry name" value="GST N-TERMINAL DOMAIN-CONTAINING PROTEIN"/>
    <property type="match status" value="1"/>
</dbReference>
<reference evidence="3" key="3">
    <citation type="submission" date="2021-05" db="UniProtKB">
        <authorList>
            <consortium name="EnsemblPlants"/>
        </authorList>
    </citation>
    <scope>IDENTIFICATION</scope>
    <source>
        <strain evidence="3">cv. B73</strain>
    </source>
</reference>
<keyword evidence="1" id="KW-0472">Membrane</keyword>
<keyword evidence="1" id="KW-0812">Transmembrane</keyword>
<reference evidence="3" key="2">
    <citation type="submission" date="2019-07" db="EMBL/GenBank/DDBJ databases">
        <authorList>
            <person name="Seetharam A."/>
            <person name="Woodhouse M."/>
            <person name="Cannon E."/>
        </authorList>
    </citation>
    <scope>NUCLEOTIDE SEQUENCE [LARGE SCALE GENOMIC DNA]</scope>
    <source>
        <strain evidence="3">cv. B73</strain>
    </source>
</reference>
<accession>A0A804NSK3</accession>
<dbReference type="InterPro" id="IPR036249">
    <property type="entry name" value="Thioredoxin-like_sf"/>
</dbReference>
<evidence type="ECO:0000313" key="3">
    <source>
        <dbReference type="EnsemblPlants" id="Zm00001eb183030_P001"/>
    </source>
</evidence>
<dbReference type="Gene3D" id="1.20.1050.10">
    <property type="match status" value="1"/>
</dbReference>
<dbReference type="EnsemblPlants" id="Zm00001eb183030_T001">
    <property type="protein sequence ID" value="Zm00001eb183030_P001"/>
    <property type="gene ID" value="Zm00001eb183030"/>
</dbReference>
<dbReference type="PANTHER" id="PTHR44548:SF3">
    <property type="entry name" value="GST N-TERMINAL DOMAIN-CONTAINING PROTEIN"/>
    <property type="match status" value="1"/>
</dbReference>
<proteinExistence type="predicted"/>
<dbReference type="AlphaFoldDB" id="A0A804NSK3"/>
<name>A0A804NSK3_MAIZE</name>
<reference evidence="4" key="1">
    <citation type="journal article" date="2009" name="Science">
        <title>The B73 maize genome: complexity, diversity, and dynamics.</title>
        <authorList>
            <person name="Schnable P.S."/>
            <person name="Ware D."/>
            <person name="Fulton R.S."/>
            <person name="Stein J.C."/>
            <person name="Wei F."/>
            <person name="Pasternak S."/>
            <person name="Liang C."/>
            <person name="Zhang J."/>
            <person name="Fulton L."/>
            <person name="Graves T.A."/>
            <person name="Minx P."/>
            <person name="Reily A.D."/>
            <person name="Courtney L."/>
            <person name="Kruchowski S.S."/>
            <person name="Tomlinson C."/>
            <person name="Strong C."/>
            <person name="Delehaunty K."/>
            <person name="Fronick C."/>
            <person name="Courtney B."/>
            <person name="Rock S.M."/>
            <person name="Belter E."/>
            <person name="Du F."/>
            <person name="Kim K."/>
            <person name="Abbott R.M."/>
            <person name="Cotton M."/>
            <person name="Levy A."/>
            <person name="Marchetto P."/>
            <person name="Ochoa K."/>
            <person name="Jackson S.M."/>
            <person name="Gillam B."/>
            <person name="Chen W."/>
            <person name="Yan L."/>
            <person name="Higginbotham J."/>
            <person name="Cardenas M."/>
            <person name="Waligorski J."/>
            <person name="Applebaum E."/>
            <person name="Phelps L."/>
            <person name="Falcone J."/>
            <person name="Kanchi K."/>
            <person name="Thane T."/>
            <person name="Scimone A."/>
            <person name="Thane N."/>
            <person name="Henke J."/>
            <person name="Wang T."/>
            <person name="Ruppert J."/>
            <person name="Shah N."/>
            <person name="Rotter K."/>
            <person name="Hodges J."/>
            <person name="Ingenthron E."/>
            <person name="Cordes M."/>
            <person name="Kohlberg S."/>
            <person name="Sgro J."/>
            <person name="Delgado B."/>
            <person name="Mead K."/>
            <person name="Chinwalla A."/>
            <person name="Leonard S."/>
            <person name="Crouse K."/>
            <person name="Collura K."/>
            <person name="Kudrna D."/>
            <person name="Currie J."/>
            <person name="He R."/>
            <person name="Angelova A."/>
            <person name="Rajasekar S."/>
            <person name="Mueller T."/>
            <person name="Lomeli R."/>
            <person name="Scara G."/>
            <person name="Ko A."/>
            <person name="Delaney K."/>
            <person name="Wissotski M."/>
            <person name="Lopez G."/>
            <person name="Campos D."/>
            <person name="Braidotti M."/>
            <person name="Ashley E."/>
            <person name="Golser W."/>
            <person name="Kim H."/>
            <person name="Lee S."/>
            <person name="Lin J."/>
            <person name="Dujmic Z."/>
            <person name="Kim W."/>
            <person name="Talag J."/>
            <person name="Zuccolo A."/>
            <person name="Fan C."/>
            <person name="Sebastian A."/>
            <person name="Kramer M."/>
            <person name="Spiegel L."/>
            <person name="Nascimento L."/>
            <person name="Zutavern T."/>
            <person name="Miller B."/>
            <person name="Ambroise C."/>
            <person name="Muller S."/>
            <person name="Spooner W."/>
            <person name="Narechania A."/>
            <person name="Ren L."/>
            <person name="Wei S."/>
            <person name="Kumari S."/>
            <person name="Faga B."/>
            <person name="Levy M.J."/>
            <person name="McMahan L."/>
            <person name="Van Buren P."/>
            <person name="Vaughn M.W."/>
            <person name="Ying K."/>
            <person name="Yeh C.-T."/>
            <person name="Emrich S.J."/>
            <person name="Jia Y."/>
            <person name="Kalyanaraman A."/>
            <person name="Hsia A.-P."/>
            <person name="Barbazuk W.B."/>
            <person name="Baucom R.S."/>
            <person name="Brutnell T.P."/>
            <person name="Carpita N.C."/>
            <person name="Chaparro C."/>
            <person name="Chia J.-M."/>
            <person name="Deragon J.-M."/>
            <person name="Estill J.C."/>
            <person name="Fu Y."/>
            <person name="Jeddeloh J.A."/>
            <person name="Han Y."/>
            <person name="Lee H."/>
            <person name="Li P."/>
            <person name="Lisch D.R."/>
            <person name="Liu S."/>
            <person name="Liu Z."/>
            <person name="Nagel D.H."/>
            <person name="McCann M.C."/>
            <person name="SanMiguel P."/>
            <person name="Myers A.M."/>
            <person name="Nettleton D."/>
            <person name="Nguyen J."/>
            <person name="Penning B.W."/>
            <person name="Ponnala L."/>
            <person name="Schneider K.L."/>
            <person name="Schwartz D.C."/>
            <person name="Sharma A."/>
            <person name="Soderlund C."/>
            <person name="Springer N.M."/>
            <person name="Sun Q."/>
            <person name="Wang H."/>
            <person name="Waterman M."/>
            <person name="Westerman R."/>
            <person name="Wolfgruber T.K."/>
            <person name="Yang L."/>
            <person name="Yu Y."/>
            <person name="Zhang L."/>
            <person name="Zhou S."/>
            <person name="Zhu Q."/>
            <person name="Bennetzen J.L."/>
            <person name="Dawe R.K."/>
            <person name="Jiang J."/>
            <person name="Jiang N."/>
            <person name="Presting G.G."/>
            <person name="Wessler S.R."/>
            <person name="Aluru S."/>
            <person name="Martienssen R.A."/>
            <person name="Clifton S.W."/>
            <person name="McCombie W.R."/>
            <person name="Wing R.A."/>
            <person name="Wilson R.K."/>
        </authorList>
    </citation>
    <scope>NUCLEOTIDE SEQUENCE [LARGE SCALE GENOMIC DNA]</scope>
    <source>
        <strain evidence="4">cv. B73</strain>
    </source>
</reference>
<dbReference type="InterPro" id="IPR004045">
    <property type="entry name" value="Glutathione_S-Trfase_N"/>
</dbReference>
<sequence length="175" mass="19699">MKGVEYEYVEEDLRSKSAQLLAYNPVQKKVPVLVYKGRPVAESQVILEFIEDAWSHRGDPILPRDPYQRAMARFWASSVLCMYVLHAIAVMSCMQLSPSIWRWFTTEGEEHLCLPCSAEHHMTVSNIGDNQSTLSEKGYDAARAPALAPLEELPVCLEVTHLDSSPLSSLLHETP</sequence>
<organism evidence="3 4">
    <name type="scientific">Zea mays</name>
    <name type="common">Maize</name>
    <dbReference type="NCBI Taxonomy" id="4577"/>
    <lineage>
        <taxon>Eukaryota</taxon>
        <taxon>Viridiplantae</taxon>
        <taxon>Streptophyta</taxon>
        <taxon>Embryophyta</taxon>
        <taxon>Tracheophyta</taxon>
        <taxon>Spermatophyta</taxon>
        <taxon>Magnoliopsida</taxon>
        <taxon>Liliopsida</taxon>
        <taxon>Poales</taxon>
        <taxon>Poaceae</taxon>
        <taxon>PACMAD clade</taxon>
        <taxon>Panicoideae</taxon>
        <taxon>Andropogonodae</taxon>
        <taxon>Andropogoneae</taxon>
        <taxon>Tripsacinae</taxon>
        <taxon>Zea</taxon>
    </lineage>
</organism>
<keyword evidence="1" id="KW-1133">Transmembrane helix</keyword>
<dbReference type="Gramene" id="Zm00001eb183030_T001">
    <property type="protein sequence ID" value="Zm00001eb183030_P001"/>
    <property type="gene ID" value="Zm00001eb183030"/>
</dbReference>
<protein>
    <recommendedName>
        <fullName evidence="2">GST N-terminal domain-containing protein</fullName>
    </recommendedName>
</protein>
<evidence type="ECO:0000256" key="1">
    <source>
        <dbReference type="SAM" id="Phobius"/>
    </source>
</evidence>
<feature type="domain" description="GST N-terminal" evidence="2">
    <location>
        <begin position="1"/>
        <end position="58"/>
    </location>
</feature>
<dbReference type="Pfam" id="PF02798">
    <property type="entry name" value="GST_N"/>
    <property type="match status" value="1"/>
</dbReference>
<dbReference type="SUPFAM" id="SSF52833">
    <property type="entry name" value="Thioredoxin-like"/>
    <property type="match status" value="1"/>
</dbReference>
<dbReference type="Proteomes" id="UP000007305">
    <property type="component" value="Chromosome 4"/>
</dbReference>
<evidence type="ECO:0000259" key="2">
    <source>
        <dbReference type="PROSITE" id="PS50404"/>
    </source>
</evidence>
<feature type="transmembrane region" description="Helical" evidence="1">
    <location>
        <begin position="74"/>
        <end position="94"/>
    </location>
</feature>
<dbReference type="PROSITE" id="PS50404">
    <property type="entry name" value="GST_NTER"/>
    <property type="match status" value="1"/>
</dbReference>